<dbReference type="AlphaFoldDB" id="A0AAD1SQD8"/>
<feature type="compositionally biased region" description="Polar residues" evidence="1">
    <location>
        <begin position="27"/>
        <end position="37"/>
    </location>
</feature>
<dbReference type="Proteomes" id="UP001295444">
    <property type="component" value="Chromosome 07"/>
</dbReference>
<sequence length="73" mass="8177">MGLPHKTPRVEKRRIQPPDHIGGRIEGNTNMGPTTLPSRTSITLILTYQTDPGLEKSFKTETERCLLSNPDAY</sequence>
<dbReference type="EMBL" id="OW240918">
    <property type="protein sequence ID" value="CAH2305168.1"/>
    <property type="molecule type" value="Genomic_DNA"/>
</dbReference>
<keyword evidence="3" id="KW-1185">Reference proteome</keyword>
<evidence type="ECO:0000256" key="1">
    <source>
        <dbReference type="SAM" id="MobiDB-lite"/>
    </source>
</evidence>
<name>A0AAD1SQD8_PELCU</name>
<accession>A0AAD1SQD8</accession>
<feature type="region of interest" description="Disordered" evidence="1">
    <location>
        <begin position="1"/>
        <end position="37"/>
    </location>
</feature>
<organism evidence="2 3">
    <name type="scientific">Pelobates cultripes</name>
    <name type="common">Western spadefoot toad</name>
    <dbReference type="NCBI Taxonomy" id="61616"/>
    <lineage>
        <taxon>Eukaryota</taxon>
        <taxon>Metazoa</taxon>
        <taxon>Chordata</taxon>
        <taxon>Craniata</taxon>
        <taxon>Vertebrata</taxon>
        <taxon>Euteleostomi</taxon>
        <taxon>Amphibia</taxon>
        <taxon>Batrachia</taxon>
        <taxon>Anura</taxon>
        <taxon>Pelobatoidea</taxon>
        <taxon>Pelobatidae</taxon>
        <taxon>Pelobates</taxon>
    </lineage>
</organism>
<evidence type="ECO:0000313" key="3">
    <source>
        <dbReference type="Proteomes" id="UP001295444"/>
    </source>
</evidence>
<reference evidence="2" key="1">
    <citation type="submission" date="2022-03" db="EMBL/GenBank/DDBJ databases">
        <authorList>
            <person name="Alioto T."/>
            <person name="Alioto T."/>
            <person name="Gomez Garrido J."/>
        </authorList>
    </citation>
    <scope>NUCLEOTIDE SEQUENCE</scope>
</reference>
<evidence type="ECO:0000313" key="2">
    <source>
        <dbReference type="EMBL" id="CAH2305168.1"/>
    </source>
</evidence>
<feature type="compositionally biased region" description="Basic and acidic residues" evidence="1">
    <location>
        <begin position="8"/>
        <end position="23"/>
    </location>
</feature>
<protein>
    <submittedName>
        <fullName evidence="2">Uncharacterized protein</fullName>
    </submittedName>
</protein>
<proteinExistence type="predicted"/>
<gene>
    <name evidence="2" type="ORF">PECUL_23A049173</name>
</gene>